<keyword evidence="2" id="KW-0808">Transferase</keyword>
<protein>
    <submittedName>
        <fullName evidence="2">NTP transferase domain-containing protein</fullName>
    </submittedName>
</protein>
<keyword evidence="3" id="KW-1185">Reference proteome</keyword>
<gene>
    <name evidence="2" type="ORF">FNQ90_25130</name>
</gene>
<dbReference type="GO" id="GO:0016779">
    <property type="term" value="F:nucleotidyltransferase activity"/>
    <property type="evidence" value="ECO:0007669"/>
    <property type="project" value="UniProtKB-ARBA"/>
</dbReference>
<evidence type="ECO:0000259" key="1">
    <source>
        <dbReference type="Pfam" id="PF12804"/>
    </source>
</evidence>
<feature type="domain" description="MobA-like NTP transferase" evidence="1">
    <location>
        <begin position="1"/>
        <end position="155"/>
    </location>
</feature>
<dbReference type="InterPro" id="IPR029044">
    <property type="entry name" value="Nucleotide-diphossugar_trans"/>
</dbReference>
<evidence type="ECO:0000313" key="2">
    <source>
        <dbReference type="EMBL" id="MBB0247313.1"/>
    </source>
</evidence>
<dbReference type="RefSeq" id="WP_182608514.1">
    <property type="nucleotide sequence ID" value="NZ_VKHT01001583.1"/>
</dbReference>
<name>A0A7W3TI49_9ACTN</name>
<dbReference type="PANTHER" id="PTHR43777">
    <property type="entry name" value="MOLYBDENUM COFACTOR CYTIDYLYLTRANSFERASE"/>
    <property type="match status" value="1"/>
</dbReference>
<dbReference type="SUPFAM" id="SSF53448">
    <property type="entry name" value="Nucleotide-diphospho-sugar transferases"/>
    <property type="match status" value="1"/>
</dbReference>
<dbReference type="EMBL" id="VKHT01001583">
    <property type="protein sequence ID" value="MBB0247313.1"/>
    <property type="molecule type" value="Genomic_DNA"/>
</dbReference>
<proteinExistence type="predicted"/>
<evidence type="ECO:0000313" key="3">
    <source>
        <dbReference type="Proteomes" id="UP000538929"/>
    </source>
</evidence>
<comment type="caution">
    <text evidence="2">The sequence shown here is derived from an EMBL/GenBank/DDBJ whole genome shotgun (WGS) entry which is preliminary data.</text>
</comment>
<dbReference type="Proteomes" id="UP000538929">
    <property type="component" value="Unassembled WGS sequence"/>
</dbReference>
<dbReference type="AlphaFoldDB" id="A0A7W3TI49"/>
<dbReference type="Gene3D" id="3.90.550.10">
    <property type="entry name" value="Spore Coat Polysaccharide Biosynthesis Protein SpsA, Chain A"/>
    <property type="match status" value="1"/>
</dbReference>
<feature type="non-terminal residue" evidence="2">
    <location>
        <position position="1"/>
    </location>
</feature>
<accession>A0A7W3TI49</accession>
<reference evidence="3" key="1">
    <citation type="submission" date="2019-10" db="EMBL/GenBank/DDBJ databases">
        <title>Streptomyces sp. nov., a novel actinobacterium isolated from alkaline environment.</title>
        <authorList>
            <person name="Golinska P."/>
        </authorList>
    </citation>
    <scope>NUCLEOTIDE SEQUENCE [LARGE SCALE GENOMIC DNA]</scope>
    <source>
        <strain evidence="3">DSM 42118</strain>
    </source>
</reference>
<sequence>PKALLEVGGRSLAERAVTVLSAAGCDPVRVVIGADAERVRARLVASSAKPREIVDNPAWERGMGSSLRVGLNPPPAADAVLVMLVDQPGIGVSAAARVIAAGREAPGGLRCALVTAGYGGKRGHPVLLGADHLPGVVASARGDRGARAYLAEHADRVRVVECSDVADPADIDTPKDLRRALVTG</sequence>
<dbReference type="PANTHER" id="PTHR43777:SF1">
    <property type="entry name" value="MOLYBDENUM COFACTOR CYTIDYLYLTRANSFERASE"/>
    <property type="match status" value="1"/>
</dbReference>
<dbReference type="CDD" id="cd04182">
    <property type="entry name" value="GT_2_like_f"/>
    <property type="match status" value="1"/>
</dbReference>
<organism evidence="2 3">
    <name type="scientific">Streptomyces alkaliphilus</name>
    <dbReference type="NCBI Taxonomy" id="1472722"/>
    <lineage>
        <taxon>Bacteria</taxon>
        <taxon>Bacillati</taxon>
        <taxon>Actinomycetota</taxon>
        <taxon>Actinomycetes</taxon>
        <taxon>Kitasatosporales</taxon>
        <taxon>Streptomycetaceae</taxon>
        <taxon>Streptomyces</taxon>
    </lineage>
</organism>
<dbReference type="InterPro" id="IPR025877">
    <property type="entry name" value="MobA-like_NTP_Trfase"/>
</dbReference>
<dbReference type="Pfam" id="PF12804">
    <property type="entry name" value="NTP_transf_3"/>
    <property type="match status" value="1"/>
</dbReference>